<name>A0ACB8ALP6_9AGAM</name>
<reference evidence="1" key="1">
    <citation type="journal article" date="2021" name="New Phytol.">
        <title>Evolutionary innovations through gain and loss of genes in the ectomycorrhizal Boletales.</title>
        <authorList>
            <person name="Wu G."/>
            <person name="Miyauchi S."/>
            <person name="Morin E."/>
            <person name="Kuo A."/>
            <person name="Drula E."/>
            <person name="Varga T."/>
            <person name="Kohler A."/>
            <person name="Feng B."/>
            <person name="Cao Y."/>
            <person name="Lipzen A."/>
            <person name="Daum C."/>
            <person name="Hundley H."/>
            <person name="Pangilinan J."/>
            <person name="Johnson J."/>
            <person name="Barry K."/>
            <person name="LaButti K."/>
            <person name="Ng V."/>
            <person name="Ahrendt S."/>
            <person name="Min B."/>
            <person name="Choi I.G."/>
            <person name="Park H."/>
            <person name="Plett J.M."/>
            <person name="Magnuson J."/>
            <person name="Spatafora J.W."/>
            <person name="Nagy L.G."/>
            <person name="Henrissat B."/>
            <person name="Grigoriev I.V."/>
            <person name="Yang Z.L."/>
            <person name="Xu J."/>
            <person name="Martin F.M."/>
        </authorList>
    </citation>
    <scope>NUCLEOTIDE SEQUENCE</scope>
    <source>
        <strain evidence="1">ATCC 28755</strain>
    </source>
</reference>
<dbReference type="Proteomes" id="UP000790377">
    <property type="component" value="Unassembled WGS sequence"/>
</dbReference>
<comment type="caution">
    <text evidence="1">The sequence shown here is derived from an EMBL/GenBank/DDBJ whole genome shotgun (WGS) entry which is preliminary data.</text>
</comment>
<proteinExistence type="predicted"/>
<protein>
    <submittedName>
        <fullName evidence="1">Uncharacterized protein</fullName>
    </submittedName>
</protein>
<dbReference type="EMBL" id="MU267621">
    <property type="protein sequence ID" value="KAH7913943.1"/>
    <property type="molecule type" value="Genomic_DNA"/>
</dbReference>
<organism evidence="1 2">
    <name type="scientific">Hygrophoropsis aurantiaca</name>
    <dbReference type="NCBI Taxonomy" id="72124"/>
    <lineage>
        <taxon>Eukaryota</taxon>
        <taxon>Fungi</taxon>
        <taxon>Dikarya</taxon>
        <taxon>Basidiomycota</taxon>
        <taxon>Agaricomycotina</taxon>
        <taxon>Agaricomycetes</taxon>
        <taxon>Agaricomycetidae</taxon>
        <taxon>Boletales</taxon>
        <taxon>Coniophorineae</taxon>
        <taxon>Hygrophoropsidaceae</taxon>
        <taxon>Hygrophoropsis</taxon>
    </lineage>
</organism>
<gene>
    <name evidence="1" type="ORF">BJ138DRAFT_1001148</name>
</gene>
<sequence length="553" mass="62766">MSQPKVVIIGAGVGGLSFATSLKRKLGFVNFTIYEKASEVGGCWRANTYPGCSSDVQIHWYSLSSDLNPHWNKSHGLQPEILEYWIHLSKKYILYPHIAFNTKVISVEWSEKDQHYDIITEDVVSGQRSFDSANIVISAIGVLENPHIPRDIPGFDCFKGTYFHSARWPGGLDLRHKRVAVIGNASSGAQFVPSISEDPTVEVVNFIRTPTWFNTRPHIPYTDTQKWIFANVPFAMRLHRAWIMFQFEYPLLRPLSEDGKQKRIESFTKYLLESTPSKYHDKIIPTHPPGCKRTVANSGFLASLSRPNLTLNFDGISQITEDGIITKTGENLQFDVIIYATGFKGDTYPLPVRGLNGTTIQGYYESHGGPTGYLGTTIPDFPNYYLLAGPNTGTPTSTLFIEEVQIAYAMQLVKPVLDGLASSFSVTHAATDAYNAQLQARLSRSVHVQCYSWARTGGTGKAFNPFPWAITIWWWRLRRPIWEHYHAVGADRWVKQRRFERGFRFFKMAILVFAVLARWKLGSPSVRMVCEFLRHLIRILNCLQVSRSYHSQE</sequence>
<evidence type="ECO:0000313" key="2">
    <source>
        <dbReference type="Proteomes" id="UP000790377"/>
    </source>
</evidence>
<accession>A0ACB8ALP6</accession>
<evidence type="ECO:0000313" key="1">
    <source>
        <dbReference type="EMBL" id="KAH7913943.1"/>
    </source>
</evidence>
<keyword evidence="2" id="KW-1185">Reference proteome</keyword>